<keyword evidence="2" id="KW-0812">Transmembrane</keyword>
<organism evidence="3 4">
    <name type="scientific">Thermaerobacter composti</name>
    <dbReference type="NCBI Taxonomy" id="554949"/>
    <lineage>
        <taxon>Bacteria</taxon>
        <taxon>Bacillati</taxon>
        <taxon>Bacillota</taxon>
        <taxon>Clostridia</taxon>
        <taxon>Eubacteriales</taxon>
        <taxon>Clostridiales Family XVII. Incertae Sedis</taxon>
        <taxon>Thermaerobacter</taxon>
    </lineage>
</organism>
<evidence type="ECO:0000256" key="1">
    <source>
        <dbReference type="SAM" id="MobiDB-lite"/>
    </source>
</evidence>
<evidence type="ECO:0000313" key="4">
    <source>
        <dbReference type="Proteomes" id="UP001304683"/>
    </source>
</evidence>
<feature type="region of interest" description="Disordered" evidence="1">
    <location>
        <begin position="171"/>
        <end position="247"/>
    </location>
</feature>
<evidence type="ECO:0000313" key="3">
    <source>
        <dbReference type="EMBL" id="WPD18865.1"/>
    </source>
</evidence>
<keyword evidence="2" id="KW-0472">Membrane</keyword>
<evidence type="ECO:0000256" key="2">
    <source>
        <dbReference type="SAM" id="Phobius"/>
    </source>
</evidence>
<feature type="compositionally biased region" description="Low complexity" evidence="1">
    <location>
        <begin position="179"/>
        <end position="198"/>
    </location>
</feature>
<reference evidence="3 4" key="1">
    <citation type="submission" date="2023-08" db="EMBL/GenBank/DDBJ databases">
        <title>Genome sequence of Thermaerobacter compostii strain Ins1, a spore-forming filamentous bacterium isolated from a deep geothermal reservoir.</title>
        <authorList>
            <person name="Bregnard D."/>
            <person name="Gonzalez D."/>
            <person name="Junier P."/>
        </authorList>
    </citation>
    <scope>NUCLEOTIDE SEQUENCE [LARGE SCALE GENOMIC DNA]</scope>
    <source>
        <strain evidence="3 4">Ins1</strain>
    </source>
</reference>
<name>A0ABZ0QMZ6_9FIRM</name>
<dbReference type="RefSeq" id="WP_135224393.1">
    <property type="nucleotide sequence ID" value="NZ_CP132508.1"/>
</dbReference>
<keyword evidence="2" id="KW-1133">Transmembrane helix</keyword>
<accession>A0ABZ0QMZ6</accession>
<dbReference type="EMBL" id="CP132508">
    <property type="protein sequence ID" value="WPD18865.1"/>
    <property type="molecule type" value="Genomic_DNA"/>
</dbReference>
<sequence>MTAGRDGCPRTSGGRDGMLDEPAVFARLRSLVRKGQVRLRLDRGGVVNLYLQRAQVESALYLGLLARAYARLLAGVLTGLGAAFLLTGRPWAWAGLAVAGALVVGAGAVVARWRQERRWMAEVHRRLLNDPVFFAQAYEDGLFTLQRGRRTCRYPRPWQAILGVDDPRAGEPAPHVVVRPGPHGEAAGAGGARQAAEPVTGLLAAAGSSSGRVGPVHSRRPSGAERTSTPGWGALPHREASSASPPG</sequence>
<feature type="transmembrane region" description="Helical" evidence="2">
    <location>
        <begin position="92"/>
        <end position="111"/>
    </location>
</feature>
<evidence type="ECO:0008006" key="5">
    <source>
        <dbReference type="Google" id="ProtNLM"/>
    </source>
</evidence>
<keyword evidence="4" id="KW-1185">Reference proteome</keyword>
<protein>
    <recommendedName>
        <fullName evidence="5">DUF4231 domain-containing protein</fullName>
    </recommendedName>
</protein>
<proteinExistence type="predicted"/>
<feature type="transmembrane region" description="Helical" evidence="2">
    <location>
        <begin position="68"/>
        <end position="86"/>
    </location>
</feature>
<gene>
    <name evidence="3" type="ORF">Q5761_10955</name>
</gene>
<dbReference type="Proteomes" id="UP001304683">
    <property type="component" value="Chromosome"/>
</dbReference>